<dbReference type="EMBL" id="KK100850">
    <property type="protein sequence ID" value="KIZ03436.1"/>
    <property type="molecule type" value="Genomic_DNA"/>
</dbReference>
<dbReference type="AlphaFoldDB" id="A0A0D2NDQ8"/>
<sequence>MALAVNVRSRPLVKDVLQQLTAVNVNPTIGLAEAAELLCTHLGVALVSIIGSTEGLASYILLAAHGTGAAELERDVVMKGADWSPFQLEGRTAHLHLTAEDDDQALALPKDWAVLYHTHGLRSFLAVPIGTTNETLGLLTVAKQEAHAFDDEWWEPMLGVLSVGLLPHLRNDQVSHLCHLVRVLDGTSDYLALVALLLQLSDLPIPILV</sequence>
<keyword evidence="4" id="KW-1185">Reference proteome</keyword>
<keyword evidence="1" id="KW-0675">Receptor</keyword>
<dbReference type="InterPro" id="IPR029016">
    <property type="entry name" value="GAF-like_dom_sf"/>
</dbReference>
<feature type="domain" description="GAF" evidence="2">
    <location>
        <begin position="31"/>
        <end position="151"/>
    </location>
</feature>
<dbReference type="SUPFAM" id="SSF55781">
    <property type="entry name" value="GAF domain-like"/>
    <property type="match status" value="1"/>
</dbReference>
<organism evidence="3 4">
    <name type="scientific">Monoraphidium neglectum</name>
    <dbReference type="NCBI Taxonomy" id="145388"/>
    <lineage>
        <taxon>Eukaryota</taxon>
        <taxon>Viridiplantae</taxon>
        <taxon>Chlorophyta</taxon>
        <taxon>core chlorophytes</taxon>
        <taxon>Chlorophyceae</taxon>
        <taxon>CS clade</taxon>
        <taxon>Sphaeropleales</taxon>
        <taxon>Selenastraceae</taxon>
        <taxon>Monoraphidium</taxon>
    </lineage>
</organism>
<reference evidence="3 4" key="1">
    <citation type="journal article" date="2013" name="BMC Genomics">
        <title>Reconstruction of the lipid metabolism for the microalga Monoraphidium neglectum from its genome sequence reveals characteristics suitable for biofuel production.</title>
        <authorList>
            <person name="Bogen C."/>
            <person name="Al-Dilaimi A."/>
            <person name="Albersmeier A."/>
            <person name="Wichmann J."/>
            <person name="Grundmann M."/>
            <person name="Rupp O."/>
            <person name="Lauersen K.J."/>
            <person name="Blifernez-Klassen O."/>
            <person name="Kalinowski J."/>
            <person name="Goesmann A."/>
            <person name="Mussgnug J.H."/>
            <person name="Kruse O."/>
        </authorList>
    </citation>
    <scope>NUCLEOTIDE SEQUENCE [LARGE SCALE GENOMIC DNA]</scope>
    <source>
        <strain evidence="3 4">SAG 48.87</strain>
    </source>
</reference>
<dbReference type="GeneID" id="25737396"/>
<dbReference type="STRING" id="145388.A0A0D2NDQ8"/>
<dbReference type="Pfam" id="PF01590">
    <property type="entry name" value="GAF"/>
    <property type="match status" value="1"/>
</dbReference>
<dbReference type="Gene3D" id="3.30.450.40">
    <property type="match status" value="1"/>
</dbReference>
<evidence type="ECO:0000313" key="3">
    <source>
        <dbReference type="EMBL" id="KIZ03436.1"/>
    </source>
</evidence>
<dbReference type="InterPro" id="IPR003018">
    <property type="entry name" value="GAF"/>
</dbReference>
<evidence type="ECO:0000259" key="2">
    <source>
        <dbReference type="Pfam" id="PF01590"/>
    </source>
</evidence>
<dbReference type="KEGG" id="mng:MNEG_4519"/>
<evidence type="ECO:0000313" key="4">
    <source>
        <dbReference type="Proteomes" id="UP000054498"/>
    </source>
</evidence>
<name>A0A0D2NDQ8_9CHLO</name>
<protein>
    <recommendedName>
        <fullName evidence="2">GAF domain-containing protein</fullName>
    </recommendedName>
</protein>
<dbReference type="Proteomes" id="UP000054498">
    <property type="component" value="Unassembled WGS sequence"/>
</dbReference>
<accession>A0A0D2NDQ8</accession>
<proteinExistence type="predicted"/>
<dbReference type="OrthoDB" id="543250at2759"/>
<gene>
    <name evidence="3" type="ORF">MNEG_4519</name>
</gene>
<dbReference type="RefSeq" id="XP_013902455.1">
    <property type="nucleotide sequence ID" value="XM_014047001.1"/>
</dbReference>
<evidence type="ECO:0000256" key="1">
    <source>
        <dbReference type="ARBA" id="ARBA00023170"/>
    </source>
</evidence>